<dbReference type="EMBL" id="JAEPRB010000016">
    <property type="protein sequence ID" value="KAG2226495.1"/>
    <property type="molecule type" value="Genomic_DNA"/>
</dbReference>
<dbReference type="PROSITE" id="PS51229">
    <property type="entry name" value="DCUN1"/>
    <property type="match status" value="1"/>
</dbReference>
<proteinExistence type="predicted"/>
<feature type="domain" description="DCUN1" evidence="3">
    <location>
        <begin position="116"/>
        <end position="305"/>
    </location>
</feature>
<dbReference type="Pfam" id="PF03556">
    <property type="entry name" value="Cullin_binding"/>
    <property type="match status" value="1"/>
</dbReference>
<dbReference type="InterPro" id="IPR005176">
    <property type="entry name" value="PONY_dom"/>
</dbReference>
<dbReference type="GO" id="GO:0005886">
    <property type="term" value="C:plasma membrane"/>
    <property type="evidence" value="ECO:0007669"/>
    <property type="project" value="UniProtKB-ARBA"/>
</dbReference>
<dbReference type="AlphaFoldDB" id="A0A8H7SBL0"/>
<dbReference type="PANTHER" id="PTHR12281">
    <property type="entry name" value="RP42 RELATED"/>
    <property type="match status" value="1"/>
</dbReference>
<dbReference type="FunFam" id="1.10.238.200:FF:000003">
    <property type="entry name" value="DCN1-like protein 3"/>
    <property type="match status" value="1"/>
</dbReference>
<dbReference type="GO" id="GO:0032182">
    <property type="term" value="F:ubiquitin-like protein binding"/>
    <property type="evidence" value="ECO:0007669"/>
    <property type="project" value="TreeGrafter"/>
</dbReference>
<dbReference type="Proteomes" id="UP000646827">
    <property type="component" value="Unassembled WGS sequence"/>
</dbReference>
<protein>
    <recommendedName>
        <fullName evidence="1">Defective in cullin neddylation protein</fullName>
    </recommendedName>
</protein>
<accession>A0A8H7SBL0</accession>
<evidence type="ECO:0000313" key="5">
    <source>
        <dbReference type="Proteomes" id="UP000646827"/>
    </source>
</evidence>
<name>A0A8H7SBL0_9FUNG</name>
<dbReference type="PANTHER" id="PTHR12281:SF12">
    <property type="entry name" value="DEFECTIVE IN CULLIN NEDDYLATION PROTEIN"/>
    <property type="match status" value="1"/>
</dbReference>
<evidence type="ECO:0000259" key="3">
    <source>
        <dbReference type="PROSITE" id="PS51229"/>
    </source>
</evidence>
<evidence type="ECO:0000313" key="4">
    <source>
        <dbReference type="EMBL" id="KAG2226495.1"/>
    </source>
</evidence>
<evidence type="ECO:0000256" key="1">
    <source>
        <dbReference type="RuleBase" id="RU410713"/>
    </source>
</evidence>
<dbReference type="GO" id="GO:0031624">
    <property type="term" value="F:ubiquitin conjugating enzyme binding"/>
    <property type="evidence" value="ECO:0007669"/>
    <property type="project" value="TreeGrafter"/>
</dbReference>
<dbReference type="InterPro" id="IPR042460">
    <property type="entry name" value="DCN1-like_PONY"/>
</dbReference>
<reference evidence="4 5" key="1">
    <citation type="submission" date="2020-12" db="EMBL/GenBank/DDBJ databases">
        <title>Metabolic potential, ecology and presence of endohyphal bacteria is reflected in genomic diversity of Mucoromycotina.</title>
        <authorList>
            <person name="Muszewska A."/>
            <person name="Okrasinska A."/>
            <person name="Steczkiewicz K."/>
            <person name="Drgas O."/>
            <person name="Orlowska M."/>
            <person name="Perlinska-Lenart U."/>
            <person name="Aleksandrzak-Piekarczyk T."/>
            <person name="Szatraj K."/>
            <person name="Zielenkiewicz U."/>
            <person name="Pilsyk S."/>
            <person name="Malc E."/>
            <person name="Mieczkowski P."/>
            <person name="Kruszewska J.S."/>
            <person name="Biernat P."/>
            <person name="Pawlowska J."/>
        </authorList>
    </citation>
    <scope>NUCLEOTIDE SEQUENCE [LARGE SCALE GENOMIC DNA]</scope>
    <source>
        <strain evidence="4 5">CBS 142.35</strain>
    </source>
</reference>
<comment type="caution">
    <text evidence="4">The sequence shown here is derived from an EMBL/GenBank/DDBJ whole genome shotgun (WGS) entry which is preliminary data.</text>
</comment>
<dbReference type="Gene3D" id="1.10.238.10">
    <property type="entry name" value="EF-hand"/>
    <property type="match status" value="1"/>
</dbReference>
<dbReference type="Gene3D" id="1.10.238.200">
    <property type="entry name" value="Cullin, PONY binding domain"/>
    <property type="match status" value="1"/>
</dbReference>
<comment type="function">
    <text evidence="1">Neddylation of cullins play an essential role in the regulation of SCF-type complexes activity.</text>
</comment>
<evidence type="ECO:0000256" key="2">
    <source>
        <dbReference type="SAM" id="MobiDB-lite"/>
    </source>
</evidence>
<dbReference type="GO" id="GO:0097602">
    <property type="term" value="F:cullin family protein binding"/>
    <property type="evidence" value="ECO:0007669"/>
    <property type="project" value="TreeGrafter"/>
</dbReference>
<dbReference type="GO" id="GO:0045116">
    <property type="term" value="P:protein neddylation"/>
    <property type="evidence" value="ECO:0007669"/>
    <property type="project" value="TreeGrafter"/>
</dbReference>
<dbReference type="OrthoDB" id="27198at2759"/>
<dbReference type="InterPro" id="IPR014764">
    <property type="entry name" value="DCN-prot"/>
</dbReference>
<feature type="region of interest" description="Disordered" evidence="2">
    <location>
        <begin position="27"/>
        <end position="53"/>
    </location>
</feature>
<organism evidence="4 5">
    <name type="scientific">Circinella minor</name>
    <dbReference type="NCBI Taxonomy" id="1195481"/>
    <lineage>
        <taxon>Eukaryota</taxon>
        <taxon>Fungi</taxon>
        <taxon>Fungi incertae sedis</taxon>
        <taxon>Mucoromycota</taxon>
        <taxon>Mucoromycotina</taxon>
        <taxon>Mucoromycetes</taxon>
        <taxon>Mucorales</taxon>
        <taxon>Lichtheimiaceae</taxon>
        <taxon>Circinella</taxon>
    </lineage>
</organism>
<sequence>MSLKRSWDLYKTTDYYYIQRQQQHQEITMGAKHSSMTHSSKKTKRSNSNVKLNQSRTTATYNGYQHQSHQQSLKAPLQNTISTHNKDTINDTTYSISPPEEQKLGDINYKYINNKVNEEACQHLFNRYADPDTPDMISPEGTQNFFEDLGLSLEDVLVIVIAWKMQSETMGYITKDEWMTGMNALGVDSIDKLKQKRNDLEAVVHNSDEMKDVYRYTFGYAKNKDQKCMDIDVACVLWTIMMGQQFPIVEAFIQFLQEKKPVKVINRDQWQSFLEFVLTVSNDLSDYDEMSAWPVLLDEFVEWKREQQQ</sequence>
<gene>
    <name evidence="4" type="ORF">INT45_014239</name>
</gene>
<dbReference type="GO" id="GO:0000151">
    <property type="term" value="C:ubiquitin ligase complex"/>
    <property type="evidence" value="ECO:0007669"/>
    <property type="project" value="TreeGrafter"/>
</dbReference>
<keyword evidence="5" id="KW-1185">Reference proteome</keyword>